<organism evidence="9 10">
    <name type="scientific">Methylobacterium trifolii</name>
    <dbReference type="NCBI Taxonomy" id="1003092"/>
    <lineage>
        <taxon>Bacteria</taxon>
        <taxon>Pseudomonadati</taxon>
        <taxon>Pseudomonadota</taxon>
        <taxon>Alphaproteobacteria</taxon>
        <taxon>Hyphomicrobiales</taxon>
        <taxon>Methylobacteriaceae</taxon>
        <taxon>Methylobacterium</taxon>
    </lineage>
</organism>
<dbReference type="InterPro" id="IPR039104">
    <property type="entry name" value="6PGL"/>
</dbReference>
<evidence type="ECO:0000256" key="7">
    <source>
        <dbReference type="RuleBase" id="RU365095"/>
    </source>
</evidence>
<reference evidence="9" key="2">
    <citation type="submission" date="2021-08" db="EMBL/GenBank/DDBJ databases">
        <authorList>
            <person name="Tani A."/>
            <person name="Ola A."/>
            <person name="Ogura Y."/>
            <person name="Katsura K."/>
            <person name="Hayashi T."/>
        </authorList>
    </citation>
    <scope>NUCLEOTIDE SEQUENCE</scope>
    <source>
        <strain evidence="9">DSM 23632</strain>
    </source>
</reference>
<dbReference type="Proteomes" id="UP001055057">
    <property type="component" value="Unassembled WGS sequence"/>
</dbReference>
<evidence type="ECO:0000313" key="10">
    <source>
        <dbReference type="Proteomes" id="UP001055057"/>
    </source>
</evidence>
<protein>
    <recommendedName>
        <fullName evidence="6 7">6-phosphogluconolactonase</fullName>
        <shortName evidence="7">6PGL</shortName>
        <ecNumber evidence="5 7">3.1.1.31</ecNumber>
    </recommendedName>
</protein>
<dbReference type="PANTHER" id="PTHR11054">
    <property type="entry name" value="6-PHOSPHOGLUCONOLACTONASE"/>
    <property type="match status" value="1"/>
</dbReference>
<dbReference type="SUPFAM" id="SSF100950">
    <property type="entry name" value="NagB/RpiA/CoA transferase-like"/>
    <property type="match status" value="1"/>
</dbReference>
<dbReference type="Pfam" id="PF01182">
    <property type="entry name" value="Glucosamine_iso"/>
    <property type="match status" value="1"/>
</dbReference>
<evidence type="ECO:0000256" key="5">
    <source>
        <dbReference type="ARBA" id="ARBA00013198"/>
    </source>
</evidence>
<dbReference type="InterPro" id="IPR005900">
    <property type="entry name" value="6-phosphogluconolactonase_DevB"/>
</dbReference>
<dbReference type="CDD" id="cd01400">
    <property type="entry name" value="6PGL"/>
    <property type="match status" value="1"/>
</dbReference>
<dbReference type="InterPro" id="IPR006148">
    <property type="entry name" value="Glc/Gal-6P_isomerase"/>
</dbReference>
<dbReference type="Gene3D" id="3.40.50.1360">
    <property type="match status" value="1"/>
</dbReference>
<dbReference type="EMBL" id="BPRB01000308">
    <property type="protein sequence ID" value="GJE62334.1"/>
    <property type="molecule type" value="Genomic_DNA"/>
</dbReference>
<comment type="similarity">
    <text evidence="4 7">Belongs to the glucosamine/galactosamine-6-phosphate isomerase family. 6-phosphogluconolactonase subfamily.</text>
</comment>
<gene>
    <name evidence="7 9" type="primary">pgl</name>
    <name evidence="9" type="ORF">MPOCJGCO_4467</name>
</gene>
<proteinExistence type="inferred from homology"/>
<name>A0ABQ4U5F7_9HYPH</name>
<comment type="pathway">
    <text evidence="3 7">Carbohydrate degradation; pentose phosphate pathway; D-ribulose 5-phosphate from D-glucose 6-phosphate (oxidative stage): step 2/3.</text>
</comment>
<sequence length="244" mass="25694">MSVPLPEGAQVLADADAVARAAADRLVAVCAGSDSERVAICLSGGSTPKRLYALLAGPGYVERLPWSKIHWFFGDDRAVPWDDARSNVRMVREAFGHGAPIPATHLHFIPTDEGAEAGAAAYDRTLLAFYGAEHLDPARPLFDLVLLGLGEDGHTASLFPGKPALAEGVRLAAPVPEAGLEPFLPRVTLTFPALASSAEVLFLVTGAGKREPLARLAAGEDLPPRRVSSLGPVRWLLDRAAAGI</sequence>
<evidence type="ECO:0000256" key="2">
    <source>
        <dbReference type="ARBA" id="ARBA00002681"/>
    </source>
</evidence>
<dbReference type="InterPro" id="IPR037171">
    <property type="entry name" value="NagB/RpiA_transferase-like"/>
</dbReference>
<dbReference type="NCBIfam" id="TIGR01198">
    <property type="entry name" value="pgl"/>
    <property type="match status" value="1"/>
</dbReference>
<feature type="domain" description="Glucosamine/galactosamine-6-phosphate isomerase" evidence="8">
    <location>
        <begin position="14"/>
        <end position="228"/>
    </location>
</feature>
<dbReference type="PANTHER" id="PTHR11054:SF0">
    <property type="entry name" value="6-PHOSPHOGLUCONOLACTONASE"/>
    <property type="match status" value="1"/>
</dbReference>
<dbReference type="EC" id="3.1.1.31" evidence="5 7"/>
<evidence type="ECO:0000313" key="9">
    <source>
        <dbReference type="EMBL" id="GJE62334.1"/>
    </source>
</evidence>
<evidence type="ECO:0000256" key="1">
    <source>
        <dbReference type="ARBA" id="ARBA00000832"/>
    </source>
</evidence>
<accession>A0ABQ4U5F7</accession>
<comment type="catalytic activity">
    <reaction evidence="1 7">
        <text>6-phospho-D-glucono-1,5-lactone + H2O = 6-phospho-D-gluconate + H(+)</text>
        <dbReference type="Rhea" id="RHEA:12556"/>
        <dbReference type="ChEBI" id="CHEBI:15377"/>
        <dbReference type="ChEBI" id="CHEBI:15378"/>
        <dbReference type="ChEBI" id="CHEBI:57955"/>
        <dbReference type="ChEBI" id="CHEBI:58759"/>
        <dbReference type="EC" id="3.1.1.31"/>
    </reaction>
</comment>
<evidence type="ECO:0000256" key="6">
    <source>
        <dbReference type="ARBA" id="ARBA00020337"/>
    </source>
</evidence>
<evidence type="ECO:0000256" key="3">
    <source>
        <dbReference type="ARBA" id="ARBA00004961"/>
    </source>
</evidence>
<comment type="caution">
    <text evidence="9">The sequence shown here is derived from an EMBL/GenBank/DDBJ whole genome shotgun (WGS) entry which is preliminary data.</text>
</comment>
<keyword evidence="10" id="KW-1185">Reference proteome</keyword>
<comment type="function">
    <text evidence="2 7">Hydrolysis of 6-phosphogluconolactone to 6-phosphogluconate.</text>
</comment>
<reference evidence="9" key="1">
    <citation type="journal article" date="2021" name="Front. Microbiol.">
        <title>Comprehensive Comparative Genomics and Phenotyping of Methylobacterium Species.</title>
        <authorList>
            <person name="Alessa O."/>
            <person name="Ogura Y."/>
            <person name="Fujitani Y."/>
            <person name="Takami H."/>
            <person name="Hayashi T."/>
            <person name="Sahin N."/>
            <person name="Tani A."/>
        </authorList>
    </citation>
    <scope>NUCLEOTIDE SEQUENCE</scope>
    <source>
        <strain evidence="9">DSM 23632</strain>
    </source>
</reference>
<evidence type="ECO:0000259" key="8">
    <source>
        <dbReference type="Pfam" id="PF01182"/>
    </source>
</evidence>
<evidence type="ECO:0000256" key="4">
    <source>
        <dbReference type="ARBA" id="ARBA00010662"/>
    </source>
</evidence>
<keyword evidence="7" id="KW-0378">Hydrolase</keyword>